<sequence length="152" mass="17385">MAFDLSSTAVWEHLPPISGRVGLINPGDTSKLNQSPHLAMLKPAHKHMQTIEGKRAMLIMDNCISKMLLVAAFPQISANIKYYELLLGREVKLLFKEYEKVSAEYEMVMNLSTTKPTVSCHKLREVIWKTLIVARTHLLADRHTCFFVLRYN</sequence>
<evidence type="ECO:0000313" key="2">
    <source>
        <dbReference type="Proteomes" id="UP000274429"/>
    </source>
</evidence>
<gene>
    <name evidence="1" type="ORF">TTAC_LOCUS11375</name>
</gene>
<reference evidence="1 2" key="2">
    <citation type="submission" date="2018-11" db="EMBL/GenBank/DDBJ databases">
        <authorList>
            <consortium name="Pathogen Informatics"/>
        </authorList>
    </citation>
    <scope>NUCLEOTIDE SEQUENCE [LARGE SCALE GENOMIC DNA]</scope>
</reference>
<protein>
    <submittedName>
        <fullName evidence="3">PI3K/PI4K domain-containing protein</fullName>
    </submittedName>
</protein>
<evidence type="ECO:0000313" key="3">
    <source>
        <dbReference type="WBParaSite" id="TTAC_0001139201-mRNA-1"/>
    </source>
</evidence>
<dbReference type="AlphaFoldDB" id="A0A0R3XCW5"/>
<organism evidence="3">
    <name type="scientific">Hydatigena taeniaeformis</name>
    <name type="common">Feline tapeworm</name>
    <name type="synonym">Taenia taeniaeformis</name>
    <dbReference type="NCBI Taxonomy" id="6205"/>
    <lineage>
        <taxon>Eukaryota</taxon>
        <taxon>Metazoa</taxon>
        <taxon>Spiralia</taxon>
        <taxon>Lophotrochozoa</taxon>
        <taxon>Platyhelminthes</taxon>
        <taxon>Cestoda</taxon>
        <taxon>Eucestoda</taxon>
        <taxon>Cyclophyllidea</taxon>
        <taxon>Taeniidae</taxon>
        <taxon>Hydatigera</taxon>
    </lineage>
</organism>
<dbReference type="WBParaSite" id="TTAC_0001139201-mRNA-1">
    <property type="protein sequence ID" value="TTAC_0001139201-mRNA-1"/>
    <property type="gene ID" value="TTAC_0001139201"/>
</dbReference>
<accession>A0A0R3XCW5</accession>
<proteinExistence type="predicted"/>
<reference evidence="3" key="1">
    <citation type="submission" date="2017-02" db="UniProtKB">
        <authorList>
            <consortium name="WormBaseParasite"/>
        </authorList>
    </citation>
    <scope>IDENTIFICATION</scope>
</reference>
<dbReference type="STRING" id="6205.A0A0R3XCW5"/>
<evidence type="ECO:0000313" key="1">
    <source>
        <dbReference type="EMBL" id="VDM36355.1"/>
    </source>
</evidence>
<dbReference type="Proteomes" id="UP000274429">
    <property type="component" value="Unassembled WGS sequence"/>
</dbReference>
<name>A0A0R3XCW5_HYDTA</name>
<dbReference type="OrthoDB" id="536093at2759"/>
<dbReference type="EMBL" id="UYWX01023834">
    <property type="protein sequence ID" value="VDM36355.1"/>
    <property type="molecule type" value="Genomic_DNA"/>
</dbReference>
<keyword evidence="2" id="KW-1185">Reference proteome</keyword>